<evidence type="ECO:0000256" key="21">
    <source>
        <dbReference type="ARBA" id="ARBA00049966"/>
    </source>
</evidence>
<evidence type="ECO:0000256" key="2">
    <source>
        <dbReference type="ARBA" id="ARBA00004752"/>
    </source>
</evidence>
<dbReference type="PROSITE" id="PS00428">
    <property type="entry name" value="FTSW_RODA_SPOVE"/>
    <property type="match status" value="1"/>
</dbReference>
<feature type="transmembrane region" description="Helical" evidence="23">
    <location>
        <begin position="334"/>
        <end position="353"/>
    </location>
</feature>
<evidence type="ECO:0000256" key="19">
    <source>
        <dbReference type="ARBA" id="ARBA00044770"/>
    </source>
</evidence>
<evidence type="ECO:0000256" key="10">
    <source>
        <dbReference type="ARBA" id="ARBA00022989"/>
    </source>
</evidence>
<evidence type="ECO:0000256" key="5">
    <source>
        <dbReference type="ARBA" id="ARBA00022676"/>
    </source>
</evidence>
<dbReference type="EMBL" id="JBDLNU010000003">
    <property type="protein sequence ID" value="MFM1729237.1"/>
    <property type="molecule type" value="Genomic_DNA"/>
</dbReference>
<feature type="compositionally biased region" description="Low complexity" evidence="22">
    <location>
        <begin position="414"/>
        <end position="440"/>
    </location>
</feature>
<keyword evidence="13" id="KW-0961">Cell wall biogenesis/degradation</keyword>
<comment type="pathway">
    <text evidence="2">Cell wall biogenesis; peptidoglycan biosynthesis.</text>
</comment>
<evidence type="ECO:0000256" key="8">
    <source>
        <dbReference type="ARBA" id="ARBA00022960"/>
    </source>
</evidence>
<keyword evidence="10 23" id="KW-1133">Transmembrane helix</keyword>
<evidence type="ECO:0000256" key="23">
    <source>
        <dbReference type="SAM" id="Phobius"/>
    </source>
</evidence>
<feature type="transmembrane region" description="Helical" evidence="23">
    <location>
        <begin position="138"/>
        <end position="155"/>
    </location>
</feature>
<comment type="function">
    <text evidence="21">Peptidoglycan polymerase that is essential for cell division.</text>
</comment>
<keyword evidence="3" id="KW-1003">Cell membrane</keyword>
<evidence type="ECO:0000256" key="9">
    <source>
        <dbReference type="ARBA" id="ARBA00022984"/>
    </source>
</evidence>
<evidence type="ECO:0000256" key="14">
    <source>
        <dbReference type="ARBA" id="ARBA00032370"/>
    </source>
</evidence>
<feature type="transmembrane region" description="Helical" evidence="23">
    <location>
        <begin position="259"/>
        <end position="286"/>
    </location>
</feature>
<keyword evidence="8" id="KW-0133">Cell shape</keyword>
<comment type="subcellular location">
    <subcellularLocation>
        <location evidence="1">Cell membrane</location>
        <topology evidence="1">Multi-pass membrane protein</topology>
    </subcellularLocation>
</comment>
<feature type="region of interest" description="Disordered" evidence="22">
    <location>
        <begin position="376"/>
        <end position="440"/>
    </location>
</feature>
<feature type="transmembrane region" description="Helical" evidence="23">
    <location>
        <begin position="37"/>
        <end position="57"/>
    </location>
</feature>
<evidence type="ECO:0000256" key="11">
    <source>
        <dbReference type="ARBA" id="ARBA00023136"/>
    </source>
</evidence>
<name>A0ABW9FV38_9NOCA</name>
<dbReference type="InterPro" id="IPR001182">
    <property type="entry name" value="FtsW/RodA"/>
</dbReference>
<protein>
    <recommendedName>
        <fullName evidence="17">Probable peptidoglycan glycosyltransferase FtsW</fullName>
        <ecNumber evidence="19">2.4.99.28</ecNumber>
    </recommendedName>
    <alternativeName>
        <fullName evidence="18">Cell division protein FtsW</fullName>
    </alternativeName>
    <alternativeName>
        <fullName evidence="15">Cell wall polymerase</fullName>
    </alternativeName>
    <alternativeName>
        <fullName evidence="14">Peptidoglycan polymerase</fullName>
    </alternativeName>
</protein>
<dbReference type="NCBIfam" id="TIGR02614">
    <property type="entry name" value="ftsW"/>
    <property type="match status" value="1"/>
</dbReference>
<evidence type="ECO:0000256" key="18">
    <source>
        <dbReference type="ARBA" id="ARBA00041418"/>
    </source>
</evidence>
<keyword evidence="11 23" id="KW-0472">Membrane</keyword>
<keyword evidence="12" id="KW-0131">Cell cycle</keyword>
<evidence type="ECO:0000256" key="3">
    <source>
        <dbReference type="ARBA" id="ARBA00022475"/>
    </source>
</evidence>
<evidence type="ECO:0000256" key="15">
    <source>
        <dbReference type="ARBA" id="ARBA00033270"/>
    </source>
</evidence>
<evidence type="ECO:0000313" key="24">
    <source>
        <dbReference type="EMBL" id="MFM1729237.1"/>
    </source>
</evidence>
<keyword evidence="9" id="KW-0573">Peptidoglycan synthesis</keyword>
<keyword evidence="25" id="KW-1185">Reference proteome</keyword>
<keyword evidence="6" id="KW-0808">Transferase</keyword>
<keyword evidence="5" id="KW-0328">Glycosyltransferase</keyword>
<dbReference type="Proteomes" id="UP001629744">
    <property type="component" value="Unassembled WGS sequence"/>
</dbReference>
<keyword evidence="7 23" id="KW-0812">Transmembrane</keyword>
<evidence type="ECO:0000256" key="12">
    <source>
        <dbReference type="ARBA" id="ARBA00023306"/>
    </source>
</evidence>
<dbReference type="Pfam" id="PF01098">
    <property type="entry name" value="FTSW_RODA_SPOVE"/>
    <property type="match status" value="1"/>
</dbReference>
<evidence type="ECO:0000256" key="16">
    <source>
        <dbReference type="ARBA" id="ARBA00038053"/>
    </source>
</evidence>
<dbReference type="PANTHER" id="PTHR30474:SF2">
    <property type="entry name" value="PEPTIDOGLYCAN GLYCOSYLTRANSFERASE FTSW-RELATED"/>
    <property type="match status" value="1"/>
</dbReference>
<feature type="transmembrane region" description="Helical" evidence="23">
    <location>
        <begin position="69"/>
        <end position="90"/>
    </location>
</feature>
<dbReference type="InterPro" id="IPR013437">
    <property type="entry name" value="FtsW"/>
</dbReference>
<proteinExistence type="inferred from homology"/>
<feature type="transmembrane region" description="Helical" evidence="23">
    <location>
        <begin position="102"/>
        <end position="126"/>
    </location>
</feature>
<reference evidence="24 25" key="1">
    <citation type="submission" date="2023-11" db="EMBL/GenBank/DDBJ databases">
        <authorList>
            <person name="Val-Calvo J."/>
            <person name="Scortti M."/>
            <person name="Vazquez-Boland J."/>
        </authorList>
    </citation>
    <scope>NUCLEOTIDE SEQUENCE [LARGE SCALE GENOMIC DNA]</scope>
    <source>
        <strain evidence="24 25">DSM 46662</strain>
    </source>
</reference>
<evidence type="ECO:0000313" key="25">
    <source>
        <dbReference type="Proteomes" id="UP001629744"/>
    </source>
</evidence>
<dbReference type="EC" id="2.4.99.28" evidence="19"/>
<feature type="transmembrane region" description="Helical" evidence="23">
    <location>
        <begin position="161"/>
        <end position="178"/>
    </location>
</feature>
<evidence type="ECO:0000256" key="20">
    <source>
        <dbReference type="ARBA" id="ARBA00049902"/>
    </source>
</evidence>
<comment type="caution">
    <text evidence="24">The sequence shown here is derived from an EMBL/GenBank/DDBJ whole genome shotgun (WGS) entry which is preliminary data.</text>
</comment>
<feature type="transmembrane region" description="Helical" evidence="23">
    <location>
        <begin position="298"/>
        <end position="322"/>
    </location>
</feature>
<comment type="similarity">
    <text evidence="16">Belongs to the SEDS family. FtsW subfamily.</text>
</comment>
<evidence type="ECO:0000256" key="4">
    <source>
        <dbReference type="ARBA" id="ARBA00022618"/>
    </source>
</evidence>
<gene>
    <name evidence="24" type="primary">ftsW</name>
    <name evidence="24" type="ORF">ABEU19_002745</name>
</gene>
<evidence type="ECO:0000256" key="13">
    <source>
        <dbReference type="ARBA" id="ARBA00023316"/>
    </source>
</evidence>
<evidence type="ECO:0000256" key="17">
    <source>
        <dbReference type="ARBA" id="ARBA00041185"/>
    </source>
</evidence>
<dbReference type="PANTHER" id="PTHR30474">
    <property type="entry name" value="CELL CYCLE PROTEIN"/>
    <property type="match status" value="1"/>
</dbReference>
<comment type="catalytic activity">
    <reaction evidence="20">
        <text>[GlcNAc-(1-&gt;4)-Mur2Ac(oyl-L-Ala-gamma-D-Glu-L-Lys-D-Ala-D-Ala)](n)-di-trans,octa-cis-undecaprenyl diphosphate + beta-D-GlcNAc-(1-&gt;4)-Mur2Ac(oyl-L-Ala-gamma-D-Glu-L-Lys-D-Ala-D-Ala)-di-trans,octa-cis-undecaprenyl diphosphate = [GlcNAc-(1-&gt;4)-Mur2Ac(oyl-L-Ala-gamma-D-Glu-L-Lys-D-Ala-D-Ala)](n+1)-di-trans,octa-cis-undecaprenyl diphosphate + di-trans,octa-cis-undecaprenyl diphosphate + H(+)</text>
        <dbReference type="Rhea" id="RHEA:23708"/>
        <dbReference type="Rhea" id="RHEA-COMP:9602"/>
        <dbReference type="Rhea" id="RHEA-COMP:9603"/>
        <dbReference type="ChEBI" id="CHEBI:15378"/>
        <dbReference type="ChEBI" id="CHEBI:58405"/>
        <dbReference type="ChEBI" id="CHEBI:60033"/>
        <dbReference type="ChEBI" id="CHEBI:78435"/>
        <dbReference type="EC" id="2.4.99.28"/>
    </reaction>
</comment>
<evidence type="ECO:0000256" key="1">
    <source>
        <dbReference type="ARBA" id="ARBA00004651"/>
    </source>
</evidence>
<dbReference type="InterPro" id="IPR018365">
    <property type="entry name" value="Cell_cycle_FtsW-rel_CS"/>
</dbReference>
<sequence>MWSLHLILGLTTLLTTFGLAMVLSASAVESYVGGGSAYTFFVQQLLGVLLGLFAFYLAMRLPVRTIRMLSFPAFVVSVVMLILVLIPGIGTEIQGSRRWFDIAGISFQPSELAKVALVLWGAHMLTLRDRVGRSTRDLVIPVVPGALVMCVLVVLQPNLSTAITLAIIAMALLWFVGFDLRILGAIVATGVVTAVILTFTAGYRVNRVRVLFNPGDDPQGLGYQSRQAKYALASGGVFGEGLGQSTSKWNYLPNAYNDFIFAIIGDELGIIGCLSVIALFAAVVMLGLRIARRCADPFLGLVTAVATTWIGAQAAINIGYVTGLLPVTGLQLPLISYGGTSTALMLFVFGLIANAARHEPRAIAAIEKSGGGRISRLLRLPMPQPSPTTDGRGAQRRRNSMPPNTTRGRESSRRSGSTVPSDRTSTVRSRSTRTAGSRSS</sequence>
<organism evidence="24 25">
    <name type="scientific">Prescottella soli</name>
    <dbReference type="NCBI Taxonomy" id="1543852"/>
    <lineage>
        <taxon>Bacteria</taxon>
        <taxon>Bacillati</taxon>
        <taxon>Actinomycetota</taxon>
        <taxon>Actinomycetes</taxon>
        <taxon>Mycobacteriales</taxon>
        <taxon>Nocardiaceae</taxon>
        <taxon>Prescottella</taxon>
    </lineage>
</organism>
<keyword evidence="4" id="KW-0132">Cell division</keyword>
<accession>A0ABW9FV38</accession>
<evidence type="ECO:0000256" key="6">
    <source>
        <dbReference type="ARBA" id="ARBA00022679"/>
    </source>
</evidence>
<feature type="transmembrane region" description="Helical" evidence="23">
    <location>
        <begin position="185"/>
        <end position="205"/>
    </location>
</feature>
<evidence type="ECO:0000256" key="22">
    <source>
        <dbReference type="SAM" id="MobiDB-lite"/>
    </source>
</evidence>
<evidence type="ECO:0000256" key="7">
    <source>
        <dbReference type="ARBA" id="ARBA00022692"/>
    </source>
</evidence>